<keyword evidence="5" id="KW-1185">Reference proteome</keyword>
<protein>
    <recommendedName>
        <fullName evidence="3">WSC domain-containing protein</fullName>
    </recommendedName>
</protein>
<comment type="caution">
    <text evidence="4">The sequence shown here is derived from an EMBL/GenBank/DDBJ whole genome shotgun (WGS) entry which is preliminary data.</text>
</comment>
<evidence type="ECO:0000259" key="3">
    <source>
        <dbReference type="PROSITE" id="PS51212"/>
    </source>
</evidence>
<evidence type="ECO:0000313" key="5">
    <source>
        <dbReference type="Proteomes" id="UP000652219"/>
    </source>
</evidence>
<keyword evidence="2" id="KW-0732">Signal</keyword>
<evidence type="ECO:0000256" key="2">
    <source>
        <dbReference type="SAM" id="SignalP"/>
    </source>
</evidence>
<accession>A0A8H6IXG2</accession>
<dbReference type="EMBL" id="WIGN01000263">
    <property type="protein sequence ID" value="KAF6802674.1"/>
    <property type="molecule type" value="Genomic_DNA"/>
</dbReference>
<feature type="chain" id="PRO_5034053835" description="WSC domain-containing protein" evidence="2">
    <location>
        <begin position="25"/>
        <end position="372"/>
    </location>
</feature>
<sequence length="372" mass="41714">MRSSEPVLWTTGCVLLAAVHSTLIQQDSILPFRFKNCAAIPDYEFGSIFYSVLNGVSPADCQGSCAEEGSHFAALGHGEDCYCSFAVAGHEMLPILVPLPDTDFSACNLPCRGFEEYACGGRVGGNDVYNIYGVCTTVPGNEETSTTSSTASSTATATSTDSFTTTTTTSSETSSSTPSKESSSTAYGKLVTDVQLDVELPVVERIKHIQFGDHAKHDKHIEHVGYVEHVHRYYLNIGVFNLPVCNEHLDRRNDVEQLQYGCHINHFDQLYFYEFVKYLFDHSRLVNIFDQSHIFDLHYFNSPDSCNVNYFDRSINNKSVAQLPGDPDVNIVDLFELYRRVIWAFLAVFTNLELIFVNREYDILFGRVYQQP</sequence>
<dbReference type="InterPro" id="IPR002889">
    <property type="entry name" value="WSC_carb-bd"/>
</dbReference>
<dbReference type="SMART" id="SM00321">
    <property type="entry name" value="WSC"/>
    <property type="match status" value="1"/>
</dbReference>
<dbReference type="PROSITE" id="PS51212">
    <property type="entry name" value="WSC"/>
    <property type="match status" value="1"/>
</dbReference>
<organism evidence="4 5">
    <name type="scientific">Colletotrichum sojae</name>
    <dbReference type="NCBI Taxonomy" id="2175907"/>
    <lineage>
        <taxon>Eukaryota</taxon>
        <taxon>Fungi</taxon>
        <taxon>Dikarya</taxon>
        <taxon>Ascomycota</taxon>
        <taxon>Pezizomycotina</taxon>
        <taxon>Sordariomycetes</taxon>
        <taxon>Hypocreomycetidae</taxon>
        <taxon>Glomerellales</taxon>
        <taxon>Glomerellaceae</taxon>
        <taxon>Colletotrichum</taxon>
        <taxon>Colletotrichum orchidearum species complex</taxon>
    </lineage>
</organism>
<gene>
    <name evidence="4" type="ORF">CSOJ01_11445</name>
</gene>
<proteinExistence type="predicted"/>
<dbReference type="Pfam" id="PF01822">
    <property type="entry name" value="WSC"/>
    <property type="match status" value="1"/>
</dbReference>
<feature type="signal peptide" evidence="2">
    <location>
        <begin position="1"/>
        <end position="24"/>
    </location>
</feature>
<feature type="domain" description="WSC" evidence="3">
    <location>
        <begin position="31"/>
        <end position="135"/>
    </location>
</feature>
<name>A0A8H6IXG2_9PEZI</name>
<feature type="region of interest" description="Disordered" evidence="1">
    <location>
        <begin position="142"/>
        <end position="184"/>
    </location>
</feature>
<dbReference type="Proteomes" id="UP000652219">
    <property type="component" value="Unassembled WGS sequence"/>
</dbReference>
<dbReference type="AlphaFoldDB" id="A0A8H6IXG2"/>
<evidence type="ECO:0000313" key="4">
    <source>
        <dbReference type="EMBL" id="KAF6802674.1"/>
    </source>
</evidence>
<evidence type="ECO:0000256" key="1">
    <source>
        <dbReference type="SAM" id="MobiDB-lite"/>
    </source>
</evidence>
<reference evidence="4 5" key="1">
    <citation type="journal article" date="2020" name="Phytopathology">
        <title>Genome Sequence Resources of Colletotrichum truncatum, C. plurivorum, C. musicola, and C. sojae: Four Species Pathogenic to Soybean (Glycine max).</title>
        <authorList>
            <person name="Rogerio F."/>
            <person name="Boufleur T.R."/>
            <person name="Ciampi-Guillardi M."/>
            <person name="Sukno S.A."/>
            <person name="Thon M.R."/>
            <person name="Massola Junior N.S."/>
            <person name="Baroncelli R."/>
        </authorList>
    </citation>
    <scope>NUCLEOTIDE SEQUENCE [LARGE SCALE GENOMIC DNA]</scope>
    <source>
        <strain evidence="4 5">LFN0009</strain>
    </source>
</reference>